<reference evidence="3 4" key="1">
    <citation type="journal article" date="2018" name="Biotechnol. Biofuels">
        <title>Integrative visual omics of the white-rot fungus Polyporus brumalis exposes the biotechnological potential of its oxidative enzymes for delignifying raw plant biomass.</title>
        <authorList>
            <person name="Miyauchi S."/>
            <person name="Rancon A."/>
            <person name="Drula E."/>
            <person name="Hage H."/>
            <person name="Chaduli D."/>
            <person name="Favel A."/>
            <person name="Grisel S."/>
            <person name="Henrissat B."/>
            <person name="Herpoel-Gimbert I."/>
            <person name="Ruiz-Duenas F.J."/>
            <person name="Chevret D."/>
            <person name="Hainaut M."/>
            <person name="Lin J."/>
            <person name="Wang M."/>
            <person name="Pangilinan J."/>
            <person name="Lipzen A."/>
            <person name="Lesage-Meessen L."/>
            <person name="Navarro D."/>
            <person name="Riley R."/>
            <person name="Grigoriev I.V."/>
            <person name="Zhou S."/>
            <person name="Raouche S."/>
            <person name="Rosso M.N."/>
        </authorList>
    </citation>
    <scope>NUCLEOTIDE SEQUENCE [LARGE SCALE GENOMIC DNA]</scope>
    <source>
        <strain evidence="3 4">BRFM 1820</strain>
    </source>
</reference>
<evidence type="ECO:0000259" key="2">
    <source>
        <dbReference type="Pfam" id="PF17667"/>
    </source>
</evidence>
<accession>A0A371CWM3</accession>
<organism evidence="3 4">
    <name type="scientific">Lentinus brumalis</name>
    <dbReference type="NCBI Taxonomy" id="2498619"/>
    <lineage>
        <taxon>Eukaryota</taxon>
        <taxon>Fungi</taxon>
        <taxon>Dikarya</taxon>
        <taxon>Basidiomycota</taxon>
        <taxon>Agaricomycotina</taxon>
        <taxon>Agaricomycetes</taxon>
        <taxon>Polyporales</taxon>
        <taxon>Polyporaceae</taxon>
        <taxon>Lentinus</taxon>
    </lineage>
</organism>
<dbReference type="EMBL" id="KZ857447">
    <property type="protein sequence ID" value="RDX44683.1"/>
    <property type="molecule type" value="Genomic_DNA"/>
</dbReference>
<dbReference type="AlphaFoldDB" id="A0A371CWM3"/>
<evidence type="ECO:0000313" key="3">
    <source>
        <dbReference type="EMBL" id="RDX44683.1"/>
    </source>
</evidence>
<feature type="domain" description="Fungal-type protein kinase" evidence="2">
    <location>
        <begin position="137"/>
        <end position="503"/>
    </location>
</feature>
<evidence type="ECO:0000313" key="4">
    <source>
        <dbReference type="Proteomes" id="UP000256964"/>
    </source>
</evidence>
<feature type="compositionally biased region" description="Basic and acidic residues" evidence="1">
    <location>
        <begin position="131"/>
        <end position="141"/>
    </location>
</feature>
<sequence>MDSKICVVEHEYFMHRYFPRRSSGQEPEALPSLQWSGPVKVEWPEQAKAAVDGFNNWMEQVEDNDGSSGVAYKVVMTASRTASAGQTNYLALYQTDVAPDAREAPKWSAMEVFIECEPTSTEDDPFDEDARDFRPSSERRKGNLNQNMAHASLIFDKQHRTHLYTVVLFGEMARILRWDRSGVIATKKFNYRQEPVLLSRFFCGICRMSAAERGHDTTVEEVPRDSADYALMRERGETPRTYGTSGIELGQHARLLFFKSFEDGETCYRIRTSGGRFFLVGAPRYISSTLAGRGTRGYVAIDSSDPTGAFVYLKDAWRIDGIEREGSILQDLNEKNVDGVPTLVYDGDVEGQVTDSQDVWKDQHPCQQDQSPLKTHRHYRLVVQEVGLSMSRFRNAKELVTLITMCIIAHRNAYSVGVTHRDVSSGNVLIHIKETIVEGKLVQTRVGLLIDWELSKRNDTSASLRLLDRVGTWQFMSVYTLNHPSAAISIPDEIEAFFHVLLYYAIRFLRHNCDSVGPFMLSYFDDFTGGDGGVYCGRTRAAAMELGKIRLANRQDLTFHLPPDAVVADDPSDGPDAALSSASQHPAADPKTTHPLNLVLDALLDLFRARYALLSDLKTAIEDPPPTNQRAVPSADKLDLWWSDEGVDDMPAAARKKVASSEDEVKAMKLENHDAIKDMLRPYFKHFVWPEEDKIDDQLRKGWDPNKEDRSAPARGFVPIPTAVSQGAQRQRRSTRLQSQSPLVPTANGSSSTKRSMTEEGAEEMPAPKRRRSKSQKGERDGSLLTP</sequence>
<dbReference type="PANTHER" id="PTHR38248:SF2">
    <property type="entry name" value="FUNK1 11"/>
    <property type="match status" value="1"/>
</dbReference>
<dbReference type="Proteomes" id="UP000256964">
    <property type="component" value="Unassembled WGS sequence"/>
</dbReference>
<feature type="region of interest" description="Disordered" evidence="1">
    <location>
        <begin position="570"/>
        <end position="591"/>
    </location>
</feature>
<feature type="compositionally biased region" description="Basic and acidic residues" evidence="1">
    <location>
        <begin position="776"/>
        <end position="787"/>
    </location>
</feature>
<dbReference type="STRING" id="139420.A0A371CWM3"/>
<dbReference type="OrthoDB" id="2803809at2759"/>
<keyword evidence="4" id="KW-1185">Reference proteome</keyword>
<feature type="region of interest" description="Disordered" evidence="1">
    <location>
        <begin position="699"/>
        <end position="787"/>
    </location>
</feature>
<feature type="compositionally biased region" description="Low complexity" evidence="1">
    <location>
        <begin position="570"/>
        <end position="583"/>
    </location>
</feature>
<dbReference type="PANTHER" id="PTHR38248">
    <property type="entry name" value="FUNK1 6"/>
    <property type="match status" value="1"/>
</dbReference>
<evidence type="ECO:0000256" key="1">
    <source>
        <dbReference type="SAM" id="MobiDB-lite"/>
    </source>
</evidence>
<dbReference type="InterPro" id="IPR011009">
    <property type="entry name" value="Kinase-like_dom_sf"/>
</dbReference>
<feature type="compositionally biased region" description="Acidic residues" evidence="1">
    <location>
        <begin position="120"/>
        <end position="130"/>
    </location>
</feature>
<name>A0A371CWM3_9APHY</name>
<proteinExistence type="predicted"/>
<feature type="region of interest" description="Disordered" evidence="1">
    <location>
        <begin position="120"/>
        <end position="141"/>
    </location>
</feature>
<feature type="compositionally biased region" description="Basic and acidic residues" evidence="1">
    <location>
        <begin position="699"/>
        <end position="712"/>
    </location>
</feature>
<dbReference type="SUPFAM" id="SSF56112">
    <property type="entry name" value="Protein kinase-like (PK-like)"/>
    <property type="match status" value="1"/>
</dbReference>
<dbReference type="Pfam" id="PF17667">
    <property type="entry name" value="Pkinase_fungal"/>
    <property type="match status" value="1"/>
</dbReference>
<protein>
    <recommendedName>
        <fullName evidence="2">Fungal-type protein kinase domain-containing protein</fullName>
    </recommendedName>
</protein>
<dbReference type="InterPro" id="IPR040976">
    <property type="entry name" value="Pkinase_fungal"/>
</dbReference>
<dbReference type="Gene3D" id="1.10.510.10">
    <property type="entry name" value="Transferase(Phosphotransferase) domain 1"/>
    <property type="match status" value="1"/>
</dbReference>
<gene>
    <name evidence="3" type="ORF">OH76DRAFT_1408933</name>
</gene>